<evidence type="ECO:0000313" key="2">
    <source>
        <dbReference type="Proteomes" id="UP000608754"/>
    </source>
</evidence>
<dbReference type="RefSeq" id="WP_194182364.1">
    <property type="nucleotide sequence ID" value="NZ_JADGIK010000003.1"/>
</dbReference>
<comment type="caution">
    <text evidence="1">The sequence shown here is derived from an EMBL/GenBank/DDBJ whole genome shotgun (WGS) entry which is preliminary data.</text>
</comment>
<proteinExistence type="predicted"/>
<evidence type="ECO:0000313" key="1">
    <source>
        <dbReference type="EMBL" id="MBF0596829.1"/>
    </source>
</evidence>
<sequence>MKNHLFLLCAVLPILSFSQVGINTIKPNASLDVQANATTVNIPDGIIAPRLTGEQLKAKDSAYNRDQIGAMVYVTQGLVENDRVGKTIKVKNPGYYYFDGEIWQIIEIGKQAQDWFYMPSFNLDMGTIGQKTVNLYESYRSQFVNDSSNSTRFFSSNSTTTYVSNSEQTIFEANELEYIVTYYNDSYLTINSISADGMMTYTVKNTNPPANSFINIILKPLK</sequence>
<accession>A0A8J7FP99</accession>
<protein>
    <submittedName>
        <fullName evidence="1">Uncharacterized protein</fullName>
    </submittedName>
</protein>
<reference evidence="1" key="1">
    <citation type="submission" date="2020-10" db="EMBL/GenBank/DDBJ databases">
        <authorList>
            <person name="Lu T."/>
            <person name="Wang Q."/>
            <person name="Han X."/>
        </authorList>
    </citation>
    <scope>NUCLEOTIDE SEQUENCE</scope>
    <source>
        <strain evidence="1">WQ 117</strain>
    </source>
</reference>
<gene>
    <name evidence="1" type="ORF">IM532_05095</name>
</gene>
<dbReference type="Proteomes" id="UP000608754">
    <property type="component" value="Unassembled WGS sequence"/>
</dbReference>
<keyword evidence="2" id="KW-1185">Reference proteome</keyword>
<organism evidence="1 2">
    <name type="scientific">Faecalibacter rhinopitheci</name>
    <dbReference type="NCBI Taxonomy" id="2779678"/>
    <lineage>
        <taxon>Bacteria</taxon>
        <taxon>Pseudomonadati</taxon>
        <taxon>Bacteroidota</taxon>
        <taxon>Flavobacteriia</taxon>
        <taxon>Flavobacteriales</taxon>
        <taxon>Weeksellaceae</taxon>
        <taxon>Faecalibacter</taxon>
    </lineage>
</organism>
<dbReference type="EMBL" id="JADGIK010000003">
    <property type="protein sequence ID" value="MBF0596829.1"/>
    <property type="molecule type" value="Genomic_DNA"/>
</dbReference>
<dbReference type="AlphaFoldDB" id="A0A8J7FP99"/>
<name>A0A8J7FP99_9FLAO</name>